<dbReference type="AlphaFoldDB" id="A0A3N9Y103"/>
<evidence type="ECO:0008006" key="3">
    <source>
        <dbReference type="Google" id="ProtNLM"/>
    </source>
</evidence>
<dbReference type="PROSITE" id="PS51257">
    <property type="entry name" value="PROKAR_LIPOPROTEIN"/>
    <property type="match status" value="1"/>
</dbReference>
<protein>
    <recommendedName>
        <fullName evidence="3">Leucine-binding protein domain-containing protein</fullName>
    </recommendedName>
</protein>
<sequence>MSRDPGTHTTGWDRALTVRAAVATVAALLAFVGCGAVLPGVGGADGTGVGPGVTADAVTVVFVGTDLTRTANLTGFNTASTGDPVRQMRALESHVNANGGIAGRRMRAIFRNYEASDDSPAAEEKLCNQITQDDRAFAVVLTGQLQANARPCYAQRHTLVLDATLITIDQATNERLAPYLFAPAYPAYDDFVRAYLPALAAQGFFDGARQAGIVAVDAPANRAMYEQHVVPYLKQREITPTVAWIDSTDLGTLNTGLNQAAVDLRAKRVERVFFLGGTRLASFFLTSASAQGFTARYGISSYDNPSFLIGNPDIIPREALTGAVGIGFNPSQDVADREYAFPATDPERACLGIFAAAGESFGTRENARVAFPYCDAVLLLQTGAKDLGADLNAHRWLAAVGRLDTQFQPATGFSGRLGPGRFAASNGYRAFGYDSGCACFTYRGEDVSFATR</sequence>
<evidence type="ECO:0000313" key="2">
    <source>
        <dbReference type="Proteomes" id="UP000266889"/>
    </source>
</evidence>
<dbReference type="InterPro" id="IPR028082">
    <property type="entry name" value="Peripla_BP_I"/>
</dbReference>
<keyword evidence="2" id="KW-1185">Reference proteome</keyword>
<dbReference type="RefSeq" id="WP_124853777.1">
    <property type="nucleotide sequence ID" value="NZ_JBEXIG010000007.1"/>
</dbReference>
<name>A0A3N9Y103_9ACTN</name>
<dbReference type="SUPFAM" id="SSF53822">
    <property type="entry name" value="Periplasmic binding protein-like I"/>
    <property type="match status" value="1"/>
</dbReference>
<gene>
    <name evidence="1" type="ORF">DLJ58_03235</name>
</gene>
<proteinExistence type="predicted"/>
<dbReference type="Proteomes" id="UP000266889">
    <property type="component" value="Unassembled WGS sequence"/>
</dbReference>
<evidence type="ECO:0000313" key="1">
    <source>
        <dbReference type="EMBL" id="RQX13553.1"/>
    </source>
</evidence>
<reference evidence="1 2" key="1">
    <citation type="submission" date="2018-05" db="EMBL/GenBank/DDBJ databases">
        <title>Micromonospora from Atacama Desert.</title>
        <authorList>
            <person name="Carro L."/>
            <person name="Goodfellow M."/>
            <person name="Klenk H.-P."/>
        </authorList>
    </citation>
    <scope>NUCLEOTIDE SEQUENCE [LARGE SCALE GENOMIC DNA]</scope>
    <source>
        <strain evidence="1 2">LB32</strain>
    </source>
</reference>
<dbReference type="OrthoDB" id="3277123at2"/>
<dbReference type="EMBL" id="QGSY01000087">
    <property type="protein sequence ID" value="RQX13553.1"/>
    <property type="molecule type" value="Genomic_DNA"/>
</dbReference>
<accession>A0A3N9Y103</accession>
<comment type="caution">
    <text evidence="1">The sequence shown here is derived from an EMBL/GenBank/DDBJ whole genome shotgun (WGS) entry which is preliminary data.</text>
</comment>
<dbReference type="Gene3D" id="3.40.50.2300">
    <property type="match status" value="2"/>
</dbReference>
<organism evidence="1 2">
    <name type="scientific">Micromonospora arida</name>
    <dbReference type="NCBI Taxonomy" id="2203715"/>
    <lineage>
        <taxon>Bacteria</taxon>
        <taxon>Bacillati</taxon>
        <taxon>Actinomycetota</taxon>
        <taxon>Actinomycetes</taxon>
        <taxon>Micromonosporales</taxon>
        <taxon>Micromonosporaceae</taxon>
        <taxon>Micromonospora</taxon>
    </lineage>
</organism>